<feature type="transmembrane region" description="Helical" evidence="5">
    <location>
        <begin position="313"/>
        <end position="335"/>
    </location>
</feature>
<feature type="transmembrane region" description="Helical" evidence="5">
    <location>
        <begin position="178"/>
        <end position="199"/>
    </location>
</feature>
<feature type="transmembrane region" description="Helical" evidence="5">
    <location>
        <begin position="242"/>
        <end position="261"/>
    </location>
</feature>
<feature type="transmembrane region" description="Helical" evidence="5">
    <location>
        <begin position="407"/>
        <end position="425"/>
    </location>
</feature>
<keyword evidence="2 5" id="KW-0812">Transmembrane</keyword>
<feature type="transmembrane region" description="Helical" evidence="5">
    <location>
        <begin position="93"/>
        <end position="110"/>
    </location>
</feature>
<dbReference type="PANTHER" id="PTHR23501:SF5">
    <property type="entry name" value="TRANSPORT PROTEIN"/>
    <property type="match status" value="1"/>
</dbReference>
<feature type="transmembrane region" description="Helical" evidence="5">
    <location>
        <begin position="27"/>
        <end position="46"/>
    </location>
</feature>
<dbReference type="Gene3D" id="1.20.1250.20">
    <property type="entry name" value="MFS general substrate transporter like domains"/>
    <property type="match status" value="1"/>
</dbReference>
<dbReference type="GO" id="GO:0005886">
    <property type="term" value="C:plasma membrane"/>
    <property type="evidence" value="ECO:0007669"/>
    <property type="project" value="TreeGrafter"/>
</dbReference>
<dbReference type="GO" id="GO:0022857">
    <property type="term" value="F:transmembrane transporter activity"/>
    <property type="evidence" value="ECO:0007669"/>
    <property type="project" value="TreeGrafter"/>
</dbReference>
<dbReference type="OrthoDB" id="1404010at2"/>
<feature type="transmembrane region" description="Helical" evidence="5">
    <location>
        <begin position="273"/>
        <end position="292"/>
    </location>
</feature>
<name>A0A8E1UR56_9BACT</name>
<evidence type="ECO:0000256" key="3">
    <source>
        <dbReference type="ARBA" id="ARBA00022989"/>
    </source>
</evidence>
<organism evidence="6 7">
    <name type="scientific">Xylanibacter rarus</name>
    <dbReference type="NCBI Taxonomy" id="1676614"/>
    <lineage>
        <taxon>Bacteria</taxon>
        <taxon>Pseudomonadati</taxon>
        <taxon>Bacteroidota</taxon>
        <taxon>Bacteroidia</taxon>
        <taxon>Bacteroidales</taxon>
        <taxon>Prevotellaceae</taxon>
        <taxon>Xylanibacter</taxon>
    </lineage>
</organism>
<feature type="transmembrane region" description="Helical" evidence="5">
    <location>
        <begin position="374"/>
        <end position="392"/>
    </location>
</feature>
<accession>A0A8E1UR56</accession>
<feature type="transmembrane region" description="Helical" evidence="5">
    <location>
        <begin position="66"/>
        <end position="86"/>
    </location>
</feature>
<evidence type="ECO:0000256" key="2">
    <source>
        <dbReference type="ARBA" id="ARBA00022692"/>
    </source>
</evidence>
<evidence type="ECO:0000313" key="7">
    <source>
        <dbReference type="Proteomes" id="UP000036951"/>
    </source>
</evidence>
<evidence type="ECO:0000256" key="5">
    <source>
        <dbReference type="SAM" id="Phobius"/>
    </source>
</evidence>
<proteinExistence type="predicted"/>
<feature type="transmembrane region" description="Helical" evidence="5">
    <location>
        <begin position="116"/>
        <end position="141"/>
    </location>
</feature>
<keyword evidence="4 5" id="KW-0472">Membrane</keyword>
<dbReference type="RefSeq" id="WP_053397813.1">
    <property type="nucleotide sequence ID" value="NZ_LFQU01000004.1"/>
</dbReference>
<evidence type="ECO:0000313" key="6">
    <source>
        <dbReference type="EMBL" id="KOO69216.1"/>
    </source>
</evidence>
<protein>
    <submittedName>
        <fullName evidence="6">MFS transporter</fullName>
    </submittedName>
</protein>
<keyword evidence="3 5" id="KW-1133">Transmembrane helix</keyword>
<dbReference type="InterPro" id="IPR036259">
    <property type="entry name" value="MFS_trans_sf"/>
</dbReference>
<comment type="subcellular location">
    <subcellularLocation>
        <location evidence="1">Membrane</location>
        <topology evidence="1">Multi-pass membrane protein</topology>
    </subcellularLocation>
</comment>
<dbReference type="PANTHER" id="PTHR23501">
    <property type="entry name" value="MAJOR FACILITATOR SUPERFAMILY"/>
    <property type="match status" value="1"/>
</dbReference>
<dbReference type="Proteomes" id="UP000036951">
    <property type="component" value="Unassembled WGS sequence"/>
</dbReference>
<feature type="transmembrane region" description="Helical" evidence="5">
    <location>
        <begin position="437"/>
        <end position="457"/>
    </location>
</feature>
<feature type="transmembrane region" description="Helical" evidence="5">
    <location>
        <begin position="531"/>
        <end position="548"/>
    </location>
</feature>
<evidence type="ECO:0000256" key="4">
    <source>
        <dbReference type="ARBA" id="ARBA00023136"/>
    </source>
</evidence>
<dbReference type="AlphaFoldDB" id="A0A8E1UR56"/>
<keyword evidence="7" id="KW-1185">Reference proteome</keyword>
<gene>
    <name evidence="6" type="ORF">ACU52_03760</name>
</gene>
<reference evidence="6 7" key="1">
    <citation type="submission" date="2015-06" db="EMBL/GenBank/DDBJ databases">
        <title>Prevotella sp. 109, sp. nov., a novel member of the family Prevotellaceae isolated from human faeces.</title>
        <authorList>
            <person name="Shkoporov A.N."/>
            <person name="Chaplin A.V."/>
            <person name="Kafarskaia L.I."/>
            <person name="Efimov B.A."/>
        </authorList>
    </citation>
    <scope>NUCLEOTIDE SEQUENCE [LARGE SCALE GENOMIC DNA]</scope>
    <source>
        <strain evidence="6 7">109</strain>
    </source>
</reference>
<comment type="caution">
    <text evidence="6">The sequence shown here is derived from an EMBL/GenBank/DDBJ whole genome shotgun (WGS) entry which is preliminary data.</text>
</comment>
<dbReference type="SUPFAM" id="SSF103473">
    <property type="entry name" value="MFS general substrate transporter"/>
    <property type="match status" value="1"/>
</dbReference>
<dbReference type="EMBL" id="LFQU01000004">
    <property type="protein sequence ID" value="KOO69216.1"/>
    <property type="molecule type" value="Genomic_DNA"/>
</dbReference>
<evidence type="ECO:0000256" key="1">
    <source>
        <dbReference type="ARBA" id="ARBA00004141"/>
    </source>
</evidence>
<feature type="transmembrane region" description="Helical" evidence="5">
    <location>
        <begin position="347"/>
        <end position="367"/>
    </location>
</feature>
<sequence>MEQNVISVSYGAKYKNYPFYNWVPKPLGIILLILLFIPILTVGGVYTANSGEMTSGLGIQSEHIQFVGFVTSIGMAAFSPFFYQLVCIRREKMMCVVGFSLLYLLSYVCAVTDSIFVLALCSLIMGFLRMVLMMVNLFTLIRYAFGMEATRNITPGNEPDDEQGWDRLDSEKSKSMPIIYLFFMILGQLGTSLTAWLAYEYQWQDVYYYMMGMTLVAILVVLVTMPYHAYKGRRFPITFRKFGNVAVFSSMMTCGIYVLVYGKTLDWFADPTIVRSTILTVVFAAVFFYMEWSHRSPYFLMEVFRLRTINMGIVLFLLLMVFNTSSMFVNVFTGIGMEIDNWQNVALGNWSMLGYFIGAVIAIILGSRNVKLKYLFGLGFLLIGVSALFMYFEVQTAGLYERMKYPVIIRSTGMMLIYSLTAVYANQRMPYKYLSTWICIMLSVRMVIGPGIGSALYSNVLQHRQQHYVTMFAQDVDRTDTQTASSYDQTLQGMRWQGRSETEAENMAAMSAKGKVQVQATLSAVKEMSGWTFYGCIISMLFVLIYPYKKRKLSAWRD</sequence>
<feature type="transmembrane region" description="Helical" evidence="5">
    <location>
        <begin position="206"/>
        <end position="230"/>
    </location>
</feature>